<keyword evidence="2 5" id="KW-0812">Transmembrane</keyword>
<dbReference type="eggNOG" id="COG2259">
    <property type="taxonomic scope" value="Bacteria"/>
</dbReference>
<reference key="1">
    <citation type="journal article" date="2011" name="Mol. Biol. Evol.">
        <title>Unity in variety -- the pan-genome of the Chlamydiae.</title>
        <authorList>
            <person name="Collingro A."/>
            <person name="Tischler P."/>
            <person name="Weinmaier T."/>
            <person name="Penz T."/>
            <person name="Heinz E."/>
            <person name="Brunham R.C."/>
            <person name="Read T.D."/>
            <person name="Bavoil P.M."/>
            <person name="Sachse K."/>
            <person name="Kahane S."/>
            <person name="Friedman M.G."/>
            <person name="Rattei T."/>
            <person name="Myers G.S.A."/>
            <person name="Horn M."/>
        </authorList>
    </citation>
    <scope>NUCLEOTIDE SEQUENCE</scope>
    <source>
        <strain>Z</strain>
    </source>
</reference>
<dbReference type="AlphaFoldDB" id="F8L3Z0"/>
<evidence type="ECO:0000256" key="1">
    <source>
        <dbReference type="ARBA" id="ARBA00004141"/>
    </source>
</evidence>
<comment type="subcellular location">
    <subcellularLocation>
        <location evidence="1">Membrane</location>
        <topology evidence="1">Multi-pass membrane protein</topology>
    </subcellularLocation>
</comment>
<dbReference type="GO" id="GO:0016020">
    <property type="term" value="C:membrane"/>
    <property type="evidence" value="ECO:0007669"/>
    <property type="project" value="UniProtKB-SubCell"/>
</dbReference>
<feature type="transmembrane region" description="Helical" evidence="5">
    <location>
        <begin position="7"/>
        <end position="25"/>
    </location>
</feature>
<feature type="transmembrane region" description="Helical" evidence="5">
    <location>
        <begin position="119"/>
        <end position="137"/>
    </location>
</feature>
<keyword evidence="4 5" id="KW-0472">Membrane</keyword>
<reference evidence="6 7" key="2">
    <citation type="journal article" date="2011" name="Mol. Biol. Evol.">
        <title>Unity in variety--the pan-genome of the Chlamydiae.</title>
        <authorList>
            <person name="Collingro A."/>
            <person name="Tischler P."/>
            <person name="Weinmaier T."/>
            <person name="Penz T."/>
            <person name="Heinz E."/>
            <person name="Brunham R.C."/>
            <person name="Read T.D."/>
            <person name="Bavoil P.M."/>
            <person name="Sachse K."/>
            <person name="Kahane S."/>
            <person name="Friedman M.G."/>
            <person name="Rattei T."/>
            <person name="Myers G.S."/>
            <person name="Horn M."/>
        </authorList>
    </citation>
    <scope>NUCLEOTIDE SEQUENCE [LARGE SCALE GENOMIC DNA]</scope>
    <source>
        <strain evidence="7">ATCC VR-1471 / Z</strain>
    </source>
</reference>
<evidence type="ECO:0000256" key="4">
    <source>
        <dbReference type="ARBA" id="ARBA00023136"/>
    </source>
</evidence>
<sequence length="145" mass="16797">MSKMRKIIFFIGRLCLGLIFLIAGIKKVLYWHDTREGILMKFSTLRMYFPDASIFDHFIRFVPVMLGFATFFELAGSILLISGFFMRLGAFLLLIFLIPTTLVYHDFWFQVGDARALELTMFMKNLALIGSFILLSISPRFKKSC</sequence>
<dbReference type="Proteomes" id="UP000000496">
    <property type="component" value="Chromosome gsn.131"/>
</dbReference>
<keyword evidence="7" id="KW-1185">Reference proteome</keyword>
<evidence type="ECO:0000256" key="5">
    <source>
        <dbReference type="SAM" id="Phobius"/>
    </source>
</evidence>
<proteinExistence type="predicted"/>
<evidence type="ECO:0000256" key="3">
    <source>
        <dbReference type="ARBA" id="ARBA00022989"/>
    </source>
</evidence>
<accession>F8L3Z0</accession>
<name>F8L3Z0_SIMNZ</name>
<evidence type="ECO:0000313" key="6">
    <source>
        <dbReference type="EMBL" id="CCB90020.1"/>
    </source>
</evidence>
<dbReference type="EMBL" id="FR872582">
    <property type="protein sequence ID" value="CCB90020.1"/>
    <property type="molecule type" value="Genomic_DNA"/>
</dbReference>
<protein>
    <recommendedName>
        <fullName evidence="8">DoxX family protein</fullName>
    </recommendedName>
</protein>
<dbReference type="InterPro" id="IPR032808">
    <property type="entry name" value="DoxX"/>
</dbReference>
<keyword evidence="3 5" id="KW-1133">Transmembrane helix</keyword>
<dbReference type="STRING" id="331113.SNE_A21430"/>
<evidence type="ECO:0008006" key="8">
    <source>
        <dbReference type="Google" id="ProtNLM"/>
    </source>
</evidence>
<dbReference type="Pfam" id="PF07681">
    <property type="entry name" value="DoxX"/>
    <property type="match status" value="1"/>
</dbReference>
<dbReference type="HOGENOM" id="CLU_058421_8_2_0"/>
<dbReference type="KEGG" id="sng:SNE_A21430"/>
<feature type="transmembrane region" description="Helical" evidence="5">
    <location>
        <begin position="88"/>
        <end position="107"/>
    </location>
</feature>
<feature type="transmembrane region" description="Helical" evidence="5">
    <location>
        <begin position="58"/>
        <end position="81"/>
    </location>
</feature>
<gene>
    <name evidence="6" type="ordered locus">SNE_A21430</name>
</gene>
<evidence type="ECO:0000313" key="7">
    <source>
        <dbReference type="Proteomes" id="UP000000496"/>
    </source>
</evidence>
<organism evidence="6 7">
    <name type="scientific">Simkania negevensis (strain ATCC VR-1471 / DSM 27360 / Z)</name>
    <dbReference type="NCBI Taxonomy" id="331113"/>
    <lineage>
        <taxon>Bacteria</taxon>
        <taxon>Pseudomonadati</taxon>
        <taxon>Chlamydiota</taxon>
        <taxon>Chlamydiia</taxon>
        <taxon>Parachlamydiales</taxon>
        <taxon>Simkaniaceae</taxon>
        <taxon>Simkania</taxon>
    </lineage>
</organism>
<evidence type="ECO:0000256" key="2">
    <source>
        <dbReference type="ARBA" id="ARBA00022692"/>
    </source>
</evidence>